<organism evidence="2 4">
    <name type="scientific">Didymodactylos carnosus</name>
    <dbReference type="NCBI Taxonomy" id="1234261"/>
    <lineage>
        <taxon>Eukaryota</taxon>
        <taxon>Metazoa</taxon>
        <taxon>Spiralia</taxon>
        <taxon>Gnathifera</taxon>
        <taxon>Rotifera</taxon>
        <taxon>Eurotatoria</taxon>
        <taxon>Bdelloidea</taxon>
        <taxon>Philodinida</taxon>
        <taxon>Philodinidae</taxon>
        <taxon>Didymodactylos</taxon>
    </lineage>
</organism>
<reference evidence="2" key="1">
    <citation type="submission" date="2021-02" db="EMBL/GenBank/DDBJ databases">
        <authorList>
            <person name="Nowell W R."/>
        </authorList>
    </citation>
    <scope>NUCLEOTIDE SEQUENCE</scope>
</reference>
<name>A0A8S2CUV8_9BILA</name>
<dbReference type="Proteomes" id="UP000682733">
    <property type="component" value="Unassembled WGS sequence"/>
</dbReference>
<dbReference type="AlphaFoldDB" id="A0A8S2CUV8"/>
<dbReference type="EMBL" id="CAJOBA010001404">
    <property type="protein sequence ID" value="CAF3593968.1"/>
    <property type="molecule type" value="Genomic_DNA"/>
</dbReference>
<sequence length="511" mass="57344">MALVKNYAINLDIFQRDILNKGPAYVEPNPTTALRPQGILFKDTWDLKSIQRALFARLDKASGSWTDEDNINNMHDTTAIGVLGSNKSTLISKIQDAYNFVENIFPSDYKDVDLNSSCIHDVISAGIHKVLSNQSAAPNRALFCQCFDGLKNQSKITAGYRFKVPRARVASIGATTGTHFPSIMVKFLQNAIPGGIENRFLYHVIANAVLPYDQRRKMGADGITLKYIFIVSHLIGQIIYKYDDVGDNSQRFVPDLMASFLHKGQQLMISSVSISKASFYAKGAELLPRVIVSLTRFKQSLFILFKLKEGGHKVTIDKGFIDDIIKCVADNLGIFRDGGEERFCYINIKNCEEGYCLFVPLTSESAKLAIVGLGPRGLGILERLTAIYDRHKHNYDMDLYLIDPGFHPGQGTHSSKQNAHLLINTVACQITMFGDDTVKNYGPLRTGPGLLKWANQRGYRRMPNNQYLITTDKASEEIQENDYLPRSILGEYLKWVNDYLIQELPTGIRVH</sequence>
<evidence type="ECO:0000259" key="1">
    <source>
        <dbReference type="Pfam" id="PF13454"/>
    </source>
</evidence>
<dbReference type="InterPro" id="IPR038732">
    <property type="entry name" value="HpyO/CreE_NAD-binding"/>
</dbReference>
<evidence type="ECO:0000313" key="4">
    <source>
        <dbReference type="Proteomes" id="UP000677228"/>
    </source>
</evidence>
<dbReference type="Proteomes" id="UP000677228">
    <property type="component" value="Unassembled WGS sequence"/>
</dbReference>
<evidence type="ECO:0000313" key="3">
    <source>
        <dbReference type="EMBL" id="CAF3593968.1"/>
    </source>
</evidence>
<dbReference type="EMBL" id="CAJNOK010001404">
    <property type="protein sequence ID" value="CAF0810168.1"/>
    <property type="molecule type" value="Genomic_DNA"/>
</dbReference>
<gene>
    <name evidence="2" type="ORF">OVA965_LOCUS5105</name>
    <name evidence="3" type="ORF">TMI583_LOCUS5103</name>
</gene>
<dbReference type="Pfam" id="PF13454">
    <property type="entry name" value="NAD_binding_9"/>
    <property type="match status" value="1"/>
</dbReference>
<proteinExistence type="predicted"/>
<feature type="domain" description="FAD-dependent urate hydroxylase HpyO/Asp monooxygenase CreE-like FAD/NAD(P)-binding" evidence="1">
    <location>
        <begin position="369"/>
        <end position="511"/>
    </location>
</feature>
<comment type="caution">
    <text evidence="2">The sequence shown here is derived from an EMBL/GenBank/DDBJ whole genome shotgun (WGS) entry which is preliminary data.</text>
</comment>
<evidence type="ECO:0000313" key="2">
    <source>
        <dbReference type="EMBL" id="CAF0810168.1"/>
    </source>
</evidence>
<protein>
    <recommendedName>
        <fullName evidence="1">FAD-dependent urate hydroxylase HpyO/Asp monooxygenase CreE-like FAD/NAD(P)-binding domain-containing protein</fullName>
    </recommendedName>
</protein>
<accession>A0A8S2CUV8</accession>